<dbReference type="EMBL" id="JFZA02000056">
    <property type="protein sequence ID" value="KFG88655.1"/>
    <property type="molecule type" value="Genomic_DNA"/>
</dbReference>
<dbReference type="AlphaFoldDB" id="A0A086P5I7"/>
<dbReference type="PATRIC" id="fig|1219045.3.peg.3544"/>
<evidence type="ECO:0008006" key="3">
    <source>
        <dbReference type="Google" id="ProtNLM"/>
    </source>
</evidence>
<name>A0A086P5I7_SPHHM</name>
<dbReference type="Proteomes" id="UP000024284">
    <property type="component" value="Unassembled WGS sequence"/>
</dbReference>
<accession>A0A086P5I7</accession>
<proteinExistence type="predicted"/>
<dbReference type="InterPro" id="IPR018733">
    <property type="entry name" value="DUF2274"/>
</dbReference>
<evidence type="ECO:0000313" key="1">
    <source>
        <dbReference type="EMBL" id="KFG88655.1"/>
    </source>
</evidence>
<organism evidence="1 2">
    <name type="scientific">Sphingobium herbicidovorans (strain ATCC 700291 / DSM 11019 / CCUG 56400 / KCTC 2939 / LMG 18315 / NBRC 16415 / MH)</name>
    <name type="common">Sphingomonas herbicidovorans</name>
    <dbReference type="NCBI Taxonomy" id="1219045"/>
    <lineage>
        <taxon>Bacteria</taxon>
        <taxon>Pseudomonadati</taxon>
        <taxon>Pseudomonadota</taxon>
        <taxon>Alphaproteobacteria</taxon>
        <taxon>Sphingomonadales</taxon>
        <taxon>Sphingomonadaceae</taxon>
        <taxon>Sphingobium</taxon>
    </lineage>
</organism>
<protein>
    <recommendedName>
        <fullName evidence="3">Transposase</fullName>
    </recommendedName>
</protein>
<dbReference type="RefSeq" id="WP_037468731.1">
    <property type="nucleotide sequence ID" value="NZ_BCZD01000014.1"/>
</dbReference>
<sequence length="74" mass="8222">MPDIKLAKIPDRKPVKLVVEMLPDLEQALADYADAYAAAYGQREKPADLVPYMLWSFLESDKAFARARRGGAAP</sequence>
<reference evidence="1" key="1">
    <citation type="submission" date="2014-08" db="EMBL/GenBank/DDBJ databases">
        <title>Draft genome sequences of Sphingobium herbicidovorans.</title>
        <authorList>
            <person name="Gan H.M."/>
            <person name="Gan H.Y."/>
            <person name="Savka M.A."/>
        </authorList>
    </citation>
    <scope>NUCLEOTIDE SEQUENCE [LARGE SCALE GENOMIC DNA]</scope>
    <source>
        <strain evidence="1">NBRC 16415</strain>
    </source>
</reference>
<evidence type="ECO:0000313" key="2">
    <source>
        <dbReference type="Proteomes" id="UP000024284"/>
    </source>
</evidence>
<keyword evidence="2" id="KW-1185">Reference proteome</keyword>
<dbReference type="Pfam" id="PF10038">
    <property type="entry name" value="DUF2274"/>
    <property type="match status" value="1"/>
</dbReference>
<comment type="caution">
    <text evidence="1">The sequence shown here is derived from an EMBL/GenBank/DDBJ whole genome shotgun (WGS) entry which is preliminary data.</text>
</comment>
<dbReference type="STRING" id="76947.GCA_002080435_00219"/>
<dbReference type="eggNOG" id="COG5639">
    <property type="taxonomic scope" value="Bacteria"/>
</dbReference>
<gene>
    <name evidence="1" type="ORF">BV98_003489</name>
</gene>